<dbReference type="PATRIC" id="fig|171383.3.peg.3611"/>
<dbReference type="InterPro" id="IPR011852">
    <property type="entry name" value="TRAP_TAXI"/>
</dbReference>
<dbReference type="EMBL" id="LHPI01000019">
    <property type="protein sequence ID" value="KOO06328.1"/>
    <property type="molecule type" value="Genomic_DNA"/>
</dbReference>
<feature type="chain" id="PRO_5005600458" evidence="1">
    <location>
        <begin position="27"/>
        <end position="332"/>
    </location>
</feature>
<dbReference type="RefSeq" id="WP_053410402.1">
    <property type="nucleotide sequence ID" value="NZ_LHPI01000019.1"/>
</dbReference>
<dbReference type="PANTHER" id="PTHR42941:SF1">
    <property type="entry name" value="SLL1037 PROTEIN"/>
    <property type="match status" value="1"/>
</dbReference>
<protein>
    <submittedName>
        <fullName evidence="2">C4-dicarboxylate ABC transporter substrate-binding protein</fullName>
    </submittedName>
</protein>
<dbReference type="Pfam" id="PF16868">
    <property type="entry name" value="NMT1_3"/>
    <property type="match status" value="1"/>
</dbReference>
<feature type="signal peptide" evidence="1">
    <location>
        <begin position="1"/>
        <end position="26"/>
    </location>
</feature>
<sequence>MFSKNLKTAIKTAALCSSMVVGVAQAASTASIISQPPGNGWYTYGTTFSQLIPKATNDEYKIKLIPRGGGMTNPVVVNQEKADFGFATSNAAVWARDGLTDIYKGRTNKELRMVLDNVQQAYTITVARKAWVEQTGNDTWEKIINADKVIIAMKPTGSQVPIIADYVFKSLGTDFNTLKEQGKIVQMGSGQASQMMRDNAIDVYIDNVPAMHPNLTEMTLTSDVTYIPYPQKTLDELAKVGLPTGTMPAKTYDGQSEDYVNPVSATVFLTNSKVSDDVVYNVTKALVENQDDIKKAHSPLKFWHPETIGSQEELVELHPGAAKYYREQGWIK</sequence>
<proteinExistence type="predicted"/>
<name>A0A0M0HXG4_9VIBR</name>
<evidence type="ECO:0000256" key="1">
    <source>
        <dbReference type="SAM" id="SignalP"/>
    </source>
</evidence>
<evidence type="ECO:0000313" key="3">
    <source>
        <dbReference type="Proteomes" id="UP000037530"/>
    </source>
</evidence>
<dbReference type="NCBIfam" id="TIGR02122">
    <property type="entry name" value="TRAP_TAXI"/>
    <property type="match status" value="1"/>
</dbReference>
<dbReference type="Proteomes" id="UP000037530">
    <property type="component" value="Unassembled WGS sequence"/>
</dbReference>
<keyword evidence="1" id="KW-0732">Signal</keyword>
<dbReference type="PANTHER" id="PTHR42941">
    <property type="entry name" value="SLL1037 PROTEIN"/>
    <property type="match status" value="1"/>
</dbReference>
<reference evidence="3" key="1">
    <citation type="submission" date="2015-08" db="EMBL/GenBank/DDBJ databases">
        <title>Vibrio galatheae sp. nov., a novel member of the Vibrionaceae family isolated from the Solomon Islands.</title>
        <authorList>
            <person name="Giubergia S."/>
            <person name="Machado H."/>
            <person name="Mateiu R.V."/>
            <person name="Gram L."/>
        </authorList>
    </citation>
    <scope>NUCLEOTIDE SEQUENCE [LARGE SCALE GENOMIC DNA]</scope>
    <source>
        <strain evidence="3">DSM 19134</strain>
    </source>
</reference>
<evidence type="ECO:0000313" key="2">
    <source>
        <dbReference type="EMBL" id="KOO06328.1"/>
    </source>
</evidence>
<dbReference type="Gene3D" id="3.40.190.10">
    <property type="entry name" value="Periplasmic binding protein-like II"/>
    <property type="match status" value="2"/>
</dbReference>
<dbReference type="SUPFAM" id="SSF53850">
    <property type="entry name" value="Periplasmic binding protein-like II"/>
    <property type="match status" value="1"/>
</dbReference>
<organism evidence="2 3">
    <name type="scientific">Vibrio hepatarius</name>
    <dbReference type="NCBI Taxonomy" id="171383"/>
    <lineage>
        <taxon>Bacteria</taxon>
        <taxon>Pseudomonadati</taxon>
        <taxon>Pseudomonadota</taxon>
        <taxon>Gammaproteobacteria</taxon>
        <taxon>Vibrionales</taxon>
        <taxon>Vibrionaceae</taxon>
        <taxon>Vibrio</taxon>
        <taxon>Vibrio oreintalis group</taxon>
    </lineage>
</organism>
<comment type="caution">
    <text evidence="2">The sequence shown here is derived from an EMBL/GenBank/DDBJ whole genome shotgun (WGS) entry which is preliminary data.</text>
</comment>
<dbReference type="AlphaFoldDB" id="A0A0M0HXG4"/>
<dbReference type="STRING" id="171383.AKJ31_17685"/>
<accession>A0A0M0HXG4</accession>
<keyword evidence="3" id="KW-1185">Reference proteome</keyword>
<dbReference type="OrthoDB" id="9776669at2"/>
<gene>
    <name evidence="2" type="ORF">AKJ31_17685</name>
</gene>